<dbReference type="NCBIfam" id="NF002288">
    <property type="entry name" value="PRK01212.1-4"/>
    <property type="match status" value="1"/>
</dbReference>
<dbReference type="AlphaFoldDB" id="A0RYT8"/>
<evidence type="ECO:0000313" key="13">
    <source>
        <dbReference type="EMBL" id="ABK78505.1"/>
    </source>
</evidence>
<dbReference type="InterPro" id="IPR006203">
    <property type="entry name" value="GHMP_knse_ATP-bd_CS"/>
</dbReference>
<organism evidence="13 14">
    <name type="scientific">Cenarchaeum symbiosum (strain A)</name>
    <dbReference type="NCBI Taxonomy" id="414004"/>
    <lineage>
        <taxon>Archaea</taxon>
        <taxon>Nitrososphaerota</taxon>
        <taxon>Candidatus Cenarchaeales</taxon>
        <taxon>Candidatus Cenarchaeaceae</taxon>
        <taxon>Candidatus Cenarchaeum</taxon>
    </lineage>
</organism>
<sequence length="257" mass="25774">MPTDPRKNTAGVVVRAMAKEFGVRGGFDIIIEKGVPAGFGMGSSAASAAAAAAAFDRLMGLGLDQVSLVRLAGKGEKASAGSIHYDNVAASVMGGFVIVREGPIVTRIPPPKRLAICVAIPDMKVPPSKTKVSRGVLPARVGIRESVGNISNAAAMAAGFAAGDPAAIGGAAIDCIAEPARKRLIPGFDRVKSGALRAGALGATISGAGPSVVAFLDGTSRLKKVGAAMSKGFQSAGLGCSIVGCRPCGGVRARRLR</sequence>
<dbReference type="SUPFAM" id="SSF55060">
    <property type="entry name" value="GHMP Kinase, C-terminal domain"/>
    <property type="match status" value="1"/>
</dbReference>
<accession>A0RYT8</accession>
<reference evidence="13 14" key="1">
    <citation type="journal article" date="2006" name="Proc. Natl. Acad. Sci. U.S.A.">
        <title>Genomic analysis of the uncultivated marine crenarchaeote Cenarchaeum symbiosum.</title>
        <authorList>
            <person name="Hallam S.J."/>
            <person name="Konstantinidis K.T."/>
            <person name="Putnam N."/>
            <person name="Schleper C."/>
            <person name="Watanabe Y."/>
            <person name="Sugahara J."/>
            <person name="Preston C."/>
            <person name="de la Torre J."/>
            <person name="Richardson P.M."/>
            <person name="DeLong E.F."/>
        </authorList>
    </citation>
    <scope>NUCLEOTIDE SEQUENCE [LARGE SCALE GENOMIC DNA]</scope>
    <source>
        <strain evidence="14">A</strain>
    </source>
</reference>
<evidence type="ECO:0000256" key="7">
    <source>
        <dbReference type="ARBA" id="ARBA00022697"/>
    </source>
</evidence>
<dbReference type="InterPro" id="IPR036554">
    <property type="entry name" value="GHMP_kinase_C_sf"/>
</dbReference>
<evidence type="ECO:0000256" key="9">
    <source>
        <dbReference type="ARBA" id="ARBA00022777"/>
    </source>
</evidence>
<keyword evidence="14" id="KW-1185">Reference proteome</keyword>
<dbReference type="EC" id="2.7.1.39" evidence="3"/>
<feature type="domain" description="GHMP kinase C-terminal" evidence="12">
    <location>
        <begin position="157"/>
        <end position="233"/>
    </location>
</feature>
<dbReference type="InterPro" id="IPR000870">
    <property type="entry name" value="Homoserine_kinase"/>
</dbReference>
<evidence type="ECO:0000259" key="11">
    <source>
        <dbReference type="Pfam" id="PF00288"/>
    </source>
</evidence>
<dbReference type="PATRIC" id="fig|414004.10.peg.1731"/>
<dbReference type="Pfam" id="PF00288">
    <property type="entry name" value="GHMP_kinases_N"/>
    <property type="match status" value="1"/>
</dbReference>
<evidence type="ECO:0000256" key="8">
    <source>
        <dbReference type="ARBA" id="ARBA00022741"/>
    </source>
</evidence>
<dbReference type="Gene3D" id="3.30.230.10">
    <property type="match status" value="1"/>
</dbReference>
<dbReference type="InterPro" id="IPR006204">
    <property type="entry name" value="GHMP_kinase_N_dom"/>
</dbReference>
<evidence type="ECO:0000256" key="3">
    <source>
        <dbReference type="ARBA" id="ARBA00012078"/>
    </source>
</evidence>
<keyword evidence="9 13" id="KW-0418">Kinase</keyword>
<dbReference type="UniPathway" id="UPA00050">
    <property type="reaction ID" value="UER00064"/>
</dbReference>
<feature type="domain" description="GHMP kinase N-terminal" evidence="11">
    <location>
        <begin position="10"/>
        <end position="95"/>
    </location>
</feature>
<dbReference type="KEGG" id="csy:CENSYa_1896"/>
<dbReference type="STRING" id="414004.CENSYa_1896"/>
<keyword evidence="7" id="KW-0791">Threonine biosynthesis</keyword>
<dbReference type="InterPro" id="IPR020568">
    <property type="entry name" value="Ribosomal_Su5_D2-typ_SF"/>
</dbReference>
<dbReference type="PRINTS" id="PR00958">
    <property type="entry name" value="HOMSERKINASE"/>
</dbReference>
<dbReference type="EnsemblBacteria" id="ABK78505">
    <property type="protein sequence ID" value="ABK78505"/>
    <property type="gene ID" value="CENSYa_1896"/>
</dbReference>
<evidence type="ECO:0000256" key="4">
    <source>
        <dbReference type="ARBA" id="ARBA00017858"/>
    </source>
</evidence>
<evidence type="ECO:0000256" key="6">
    <source>
        <dbReference type="ARBA" id="ARBA00022679"/>
    </source>
</evidence>
<dbReference type="Pfam" id="PF08544">
    <property type="entry name" value="GHMP_kinases_C"/>
    <property type="match status" value="1"/>
</dbReference>
<keyword evidence="8" id="KW-0547">Nucleotide-binding</keyword>
<dbReference type="EMBL" id="DP000238">
    <property type="protein sequence ID" value="ABK78505.1"/>
    <property type="molecule type" value="Genomic_DNA"/>
</dbReference>
<dbReference type="InterPro" id="IPR013750">
    <property type="entry name" value="GHMP_kinase_C_dom"/>
</dbReference>
<evidence type="ECO:0000256" key="10">
    <source>
        <dbReference type="ARBA" id="ARBA00022840"/>
    </source>
</evidence>
<proteinExistence type="inferred from homology"/>
<evidence type="ECO:0000256" key="5">
    <source>
        <dbReference type="ARBA" id="ARBA00022605"/>
    </source>
</evidence>
<dbReference type="Gene3D" id="3.30.70.890">
    <property type="entry name" value="GHMP kinase, C-terminal domain"/>
    <property type="match status" value="1"/>
</dbReference>
<evidence type="ECO:0000256" key="1">
    <source>
        <dbReference type="ARBA" id="ARBA00005015"/>
    </source>
</evidence>
<dbReference type="HOGENOM" id="CLU_041243_1_1_2"/>
<keyword evidence="6 13" id="KW-0808">Transferase</keyword>
<comment type="pathway">
    <text evidence="1">Amino-acid biosynthesis; L-threonine biosynthesis; L-threonine from L-aspartate: step 4/5.</text>
</comment>
<keyword evidence="5" id="KW-0028">Amino-acid biosynthesis</keyword>
<evidence type="ECO:0000256" key="2">
    <source>
        <dbReference type="ARBA" id="ARBA00007370"/>
    </source>
</evidence>
<protein>
    <recommendedName>
        <fullName evidence="4">Homoserine kinase</fullName>
        <ecNumber evidence="3">2.7.1.39</ecNumber>
    </recommendedName>
</protein>
<dbReference type="PANTHER" id="PTHR20861:SF1">
    <property type="entry name" value="HOMOSERINE KINASE"/>
    <property type="match status" value="1"/>
</dbReference>
<dbReference type="PIRSF" id="PIRSF000676">
    <property type="entry name" value="Homoser_kin"/>
    <property type="match status" value="1"/>
</dbReference>
<dbReference type="PANTHER" id="PTHR20861">
    <property type="entry name" value="HOMOSERINE/4-DIPHOSPHOCYTIDYL-2-C-METHYL-D-ERYTHRITOL KINASE"/>
    <property type="match status" value="1"/>
</dbReference>
<dbReference type="PROSITE" id="PS00627">
    <property type="entry name" value="GHMP_KINASES_ATP"/>
    <property type="match status" value="1"/>
</dbReference>
<evidence type="ECO:0000259" key="12">
    <source>
        <dbReference type="Pfam" id="PF08544"/>
    </source>
</evidence>
<gene>
    <name evidence="13" type="ordered locus">CENSYa_1896</name>
</gene>
<dbReference type="GO" id="GO:0005524">
    <property type="term" value="F:ATP binding"/>
    <property type="evidence" value="ECO:0007669"/>
    <property type="project" value="UniProtKB-KW"/>
</dbReference>
<dbReference type="GO" id="GO:0004413">
    <property type="term" value="F:homoserine kinase activity"/>
    <property type="evidence" value="ECO:0007669"/>
    <property type="project" value="UniProtKB-EC"/>
</dbReference>
<dbReference type="InterPro" id="IPR014721">
    <property type="entry name" value="Ribsml_uS5_D2-typ_fold_subgr"/>
</dbReference>
<dbReference type="SUPFAM" id="SSF54211">
    <property type="entry name" value="Ribosomal protein S5 domain 2-like"/>
    <property type="match status" value="1"/>
</dbReference>
<dbReference type="Proteomes" id="UP000000758">
    <property type="component" value="Chromosome"/>
</dbReference>
<dbReference type="GO" id="GO:0009088">
    <property type="term" value="P:threonine biosynthetic process"/>
    <property type="evidence" value="ECO:0007669"/>
    <property type="project" value="UniProtKB-UniPathway"/>
</dbReference>
<name>A0RYT8_CENSY</name>
<evidence type="ECO:0000313" key="14">
    <source>
        <dbReference type="Proteomes" id="UP000000758"/>
    </source>
</evidence>
<comment type="similarity">
    <text evidence="2">Belongs to the GHMP kinase family. Homoserine kinase subfamily.</text>
</comment>
<keyword evidence="10" id="KW-0067">ATP-binding</keyword>